<comment type="caution">
    <text evidence="1">The sequence shown here is derived from an EMBL/GenBank/DDBJ whole genome shotgun (WGS) entry which is preliminary data.</text>
</comment>
<dbReference type="Proteomes" id="UP000798662">
    <property type="component" value="Chromosome 1"/>
</dbReference>
<sequence>MAGGAQAAAARGGGPTASSPLRHRCRHALRGGWWLRWVAAVGAAGVATLWGGGLAASAAATRCAVMGGADGGGNGKVAAAAAATAAAAAAVATRTVLPFPSPRPENATGAAVPAGEDGGEGAPPPRLGRFHTLPSLACVVREAGTADGCRRVTPVGGGMVRPLGDRTCAAPLGMEGVLDRLVGFRPAAAVLANCTETAATVGTWRGDPLHDDREGGGEVWERASKGQYTVGYSAVSGSDGSGGALSHEGRVARLLTLQRHSMGGSVMRQANVFDAVAVSRLTQGVCQKLREWDDQGCPGGMFPVDSSQQLPHVSSGDKTYLPMVTYKNPDGNLSVVTECHAGLLSLGRAVMVDPGWLGGKPAWRSSLKNEVSLRVYPGEKDDVLPTGWPPRGGVVSKWDLKRSGGSTSSFLSAIAYVLCEPPAFMLVPDWLCVGIPPSSPPSRSADEQMIRPAIDQTVDGTKGRSAMWDLYVVHSSRAGNGDLTLTDELVSDVRRPCWVAGLGSREINPGSPDEAALARRIGTTYFGLPAEGEPHRAGWAATSWGPFPTGAHHERVQRVLRGVTQAYDRSMFGAPAPLEPADDGSVLLAVIVVFPELVALVVLFVTTWPWRRQDLCIFLFVFISGLVSMAGILSLAIWEVQGARWSAATVRNELWTEENGVNTSTYAVRTETLIIVTRLGFRPQLLLRIAIGSVVGYVGLSGIVMGAVWALRQRGHGQSDGDDLGSGDGSGTDGGAGAHDASGGGLPPRGITSSSRRSRRGLLRWRLRRTTPRKWQHQRGGSALPPLPLATHAGQPAANSPAPAVDATALAAVSLVQKPPESHSRGLPLGGPAH</sequence>
<evidence type="ECO:0000313" key="2">
    <source>
        <dbReference type="Proteomes" id="UP000798662"/>
    </source>
</evidence>
<organism evidence="1 2">
    <name type="scientific">Pyropia yezoensis</name>
    <name type="common">Susabi-nori</name>
    <name type="synonym">Porphyra yezoensis</name>
    <dbReference type="NCBI Taxonomy" id="2788"/>
    <lineage>
        <taxon>Eukaryota</taxon>
        <taxon>Rhodophyta</taxon>
        <taxon>Bangiophyceae</taxon>
        <taxon>Bangiales</taxon>
        <taxon>Bangiaceae</taxon>
        <taxon>Pyropia</taxon>
    </lineage>
</organism>
<gene>
    <name evidence="1" type="ORF">I4F81_001295</name>
</gene>
<name>A0ACC3BL35_PYRYE</name>
<keyword evidence="2" id="KW-1185">Reference proteome</keyword>
<proteinExistence type="predicted"/>
<reference evidence="1" key="1">
    <citation type="submission" date="2019-11" db="EMBL/GenBank/DDBJ databases">
        <title>Nori genome reveals adaptations in red seaweeds to the harsh intertidal environment.</title>
        <authorList>
            <person name="Wang D."/>
            <person name="Mao Y."/>
        </authorList>
    </citation>
    <scope>NUCLEOTIDE SEQUENCE</scope>
    <source>
        <tissue evidence="1">Gametophyte</tissue>
    </source>
</reference>
<dbReference type="EMBL" id="CM020618">
    <property type="protein sequence ID" value="KAK1858694.1"/>
    <property type="molecule type" value="Genomic_DNA"/>
</dbReference>
<accession>A0ACC3BL35</accession>
<evidence type="ECO:0000313" key="1">
    <source>
        <dbReference type="EMBL" id="KAK1858694.1"/>
    </source>
</evidence>
<protein>
    <submittedName>
        <fullName evidence="1">Uncharacterized protein</fullName>
    </submittedName>
</protein>